<dbReference type="EMBL" id="BAAAHE010000038">
    <property type="protein sequence ID" value="GAA0630819.1"/>
    <property type="molecule type" value="Genomic_DNA"/>
</dbReference>
<dbReference type="Pfam" id="PF14361">
    <property type="entry name" value="RsbRD_N"/>
    <property type="match status" value="1"/>
</dbReference>
<name>A0ABP3SCC9_9ACTN</name>
<dbReference type="Gene3D" id="1.10.10.2840">
    <property type="entry name" value="PucR C-terminal helix-turn-helix domain"/>
    <property type="match status" value="1"/>
</dbReference>
<evidence type="ECO:0000259" key="4">
    <source>
        <dbReference type="Pfam" id="PF17853"/>
    </source>
</evidence>
<dbReference type="InterPro" id="IPR041522">
    <property type="entry name" value="CdaR_GGDEF"/>
</dbReference>
<comment type="similarity">
    <text evidence="1">Belongs to the CdaR family.</text>
</comment>
<feature type="domain" description="CdaR GGDEF-like" evidence="4">
    <location>
        <begin position="180"/>
        <end position="292"/>
    </location>
</feature>
<evidence type="ECO:0000259" key="3">
    <source>
        <dbReference type="Pfam" id="PF14361"/>
    </source>
</evidence>
<dbReference type="Proteomes" id="UP001500957">
    <property type="component" value="Unassembled WGS sequence"/>
</dbReference>
<protein>
    <recommendedName>
        <fullName evidence="7">PucR family transcriptional regulator</fullName>
    </recommendedName>
</protein>
<evidence type="ECO:0008006" key="7">
    <source>
        <dbReference type="Google" id="ProtNLM"/>
    </source>
</evidence>
<organism evidence="5 6">
    <name type="scientific">Sporichthya brevicatena</name>
    <dbReference type="NCBI Taxonomy" id="171442"/>
    <lineage>
        <taxon>Bacteria</taxon>
        <taxon>Bacillati</taxon>
        <taxon>Actinomycetota</taxon>
        <taxon>Actinomycetes</taxon>
        <taxon>Sporichthyales</taxon>
        <taxon>Sporichthyaceae</taxon>
        <taxon>Sporichthya</taxon>
    </lineage>
</organism>
<evidence type="ECO:0000256" key="1">
    <source>
        <dbReference type="ARBA" id="ARBA00006754"/>
    </source>
</evidence>
<proteinExistence type="inferred from homology"/>
<keyword evidence="6" id="KW-1185">Reference proteome</keyword>
<accession>A0ABP3SCC9</accession>
<evidence type="ECO:0000313" key="6">
    <source>
        <dbReference type="Proteomes" id="UP001500957"/>
    </source>
</evidence>
<evidence type="ECO:0000313" key="5">
    <source>
        <dbReference type="EMBL" id="GAA0630819.1"/>
    </source>
</evidence>
<comment type="caution">
    <text evidence="5">The sequence shown here is derived from an EMBL/GenBank/DDBJ whole genome shotgun (WGS) entry which is preliminary data.</text>
</comment>
<dbReference type="InterPro" id="IPR042070">
    <property type="entry name" value="PucR_C-HTH_sf"/>
</dbReference>
<dbReference type="InterPro" id="IPR025736">
    <property type="entry name" value="PucR_C-HTH_dom"/>
</dbReference>
<dbReference type="InterPro" id="IPR025751">
    <property type="entry name" value="RsbRD_N_dom"/>
</dbReference>
<feature type="domain" description="PucR C-terminal helix-turn-helix" evidence="2">
    <location>
        <begin position="344"/>
        <end position="398"/>
    </location>
</feature>
<dbReference type="Pfam" id="PF13556">
    <property type="entry name" value="HTH_30"/>
    <property type="match status" value="1"/>
</dbReference>
<feature type="domain" description="RsbT co-antagonist protein RsbRD N-terminal" evidence="3">
    <location>
        <begin position="26"/>
        <end position="153"/>
    </location>
</feature>
<dbReference type="PANTHER" id="PTHR33744:SF1">
    <property type="entry name" value="DNA-BINDING TRANSCRIPTIONAL ACTIVATOR ADER"/>
    <property type="match status" value="1"/>
</dbReference>
<dbReference type="PANTHER" id="PTHR33744">
    <property type="entry name" value="CARBOHYDRATE DIACID REGULATOR"/>
    <property type="match status" value="1"/>
</dbReference>
<dbReference type="InterPro" id="IPR051448">
    <property type="entry name" value="CdaR-like_regulators"/>
</dbReference>
<dbReference type="Pfam" id="PF17853">
    <property type="entry name" value="GGDEF_2"/>
    <property type="match status" value="1"/>
</dbReference>
<gene>
    <name evidence="5" type="ORF">GCM10009547_38340</name>
</gene>
<evidence type="ECO:0000259" key="2">
    <source>
        <dbReference type="Pfam" id="PF13556"/>
    </source>
</evidence>
<sequence length="407" mass="43988">MRFDDDQVAECLRKTALEVLPLANGISEVVLGRILEKVPALAPQHTPEEIEVLRVAVEQNVGGILAMLAFGIEADLIEPLVGTVALLRQTAAEGGDVTTVLRGYRVGHARLWQAWAEEVEARVADPVLQNRVLASSSNNMFAFIDSACERLVELSRELFGSLAGGGRPSGRDILDLLRSDEPADLVEASRGLGYEVRDHHVALAAVPLRPDADARAAVRQLAEAAPGCALLTRAIGDGSWWAWLGWPAPPGEDVLDALTRVDVAGVLVGVGEPGQGREGFRRSHEQAVEAERTSRTARSPFGGVVRHRDIEVAAVLCADPERARRFAADRLGALARRDEATSRLRATVRAYLAHGRNLARTAEALHVHHKTVSYRLARASELVGRSLVDTPYDLEAALIIDRTLSGE</sequence>
<dbReference type="RefSeq" id="WP_344607733.1">
    <property type="nucleotide sequence ID" value="NZ_BAAAHE010000038.1"/>
</dbReference>
<reference evidence="6" key="1">
    <citation type="journal article" date="2019" name="Int. J. Syst. Evol. Microbiol.">
        <title>The Global Catalogue of Microorganisms (GCM) 10K type strain sequencing project: providing services to taxonomists for standard genome sequencing and annotation.</title>
        <authorList>
            <consortium name="The Broad Institute Genomics Platform"/>
            <consortium name="The Broad Institute Genome Sequencing Center for Infectious Disease"/>
            <person name="Wu L."/>
            <person name="Ma J."/>
        </authorList>
    </citation>
    <scope>NUCLEOTIDE SEQUENCE [LARGE SCALE GENOMIC DNA]</scope>
    <source>
        <strain evidence="6">JCM 10671</strain>
    </source>
</reference>